<dbReference type="Gene3D" id="3.10.400.10">
    <property type="entry name" value="Sulfate adenylyltransferase"/>
    <property type="match status" value="1"/>
</dbReference>
<feature type="domain" description="ASCH" evidence="1">
    <location>
        <begin position="27"/>
        <end position="150"/>
    </location>
</feature>
<evidence type="ECO:0000259" key="1">
    <source>
        <dbReference type="SMART" id="SM01022"/>
    </source>
</evidence>
<gene>
    <name evidence="2" type="ORF">D3226_13200</name>
</gene>
<evidence type="ECO:0000313" key="3">
    <source>
        <dbReference type="Proteomes" id="UP001646141"/>
    </source>
</evidence>
<keyword evidence="3" id="KW-1185">Reference proteome</keyword>
<reference evidence="2 3" key="1">
    <citation type="submission" date="2018-09" db="EMBL/GenBank/DDBJ databases">
        <title>Comparative genomics of Leucobacter spp.</title>
        <authorList>
            <person name="Reis A.C."/>
            <person name="Kolvenbach B.A."/>
            <person name="Corvini P.F.X."/>
            <person name="Nunes O.C."/>
        </authorList>
    </citation>
    <scope>NUCLEOTIDE SEQUENCE [LARGE SCALE GENOMIC DNA]</scope>
    <source>
        <strain evidence="2 3">L-1</strain>
    </source>
</reference>
<dbReference type="SUPFAM" id="SSF88697">
    <property type="entry name" value="PUA domain-like"/>
    <property type="match status" value="1"/>
</dbReference>
<proteinExistence type="predicted"/>
<dbReference type="InterPro" id="IPR007374">
    <property type="entry name" value="ASCH_domain"/>
</dbReference>
<organism evidence="2 3">
    <name type="scientific">Leucobacter chromiireducens subsp. chromiireducens</name>
    <dbReference type="NCBI Taxonomy" id="660067"/>
    <lineage>
        <taxon>Bacteria</taxon>
        <taxon>Bacillati</taxon>
        <taxon>Actinomycetota</taxon>
        <taxon>Actinomycetes</taxon>
        <taxon>Micrococcales</taxon>
        <taxon>Microbacteriaceae</taxon>
        <taxon>Leucobacter</taxon>
    </lineage>
</organism>
<accession>A0ABS1SRW0</accession>
<dbReference type="InterPro" id="IPR015947">
    <property type="entry name" value="PUA-like_sf"/>
</dbReference>
<dbReference type="CDD" id="cd06553">
    <property type="entry name" value="ASCH_Ef3133_like"/>
    <property type="match status" value="1"/>
</dbReference>
<dbReference type="PIRSF" id="PIRSF021320">
    <property type="entry name" value="DUF984"/>
    <property type="match status" value="1"/>
</dbReference>
<dbReference type="Proteomes" id="UP001646141">
    <property type="component" value="Unassembled WGS sequence"/>
</dbReference>
<dbReference type="PANTHER" id="PTHR39203:SF1">
    <property type="entry name" value="CYTOPLASMIC PROTEIN"/>
    <property type="match status" value="1"/>
</dbReference>
<name>A0ABS1SRW0_9MICO</name>
<comment type="caution">
    <text evidence="2">The sequence shown here is derived from an EMBL/GenBank/DDBJ whole genome shotgun (WGS) entry which is preliminary data.</text>
</comment>
<protein>
    <submittedName>
        <fullName evidence="2">ASCH domain-containing protein</fullName>
    </submittedName>
</protein>
<dbReference type="Pfam" id="PF04266">
    <property type="entry name" value="ASCH"/>
    <property type="match status" value="1"/>
</dbReference>
<dbReference type="PANTHER" id="PTHR39203">
    <property type="entry name" value="CYTOPLASMIC PROTEIN-RELATED"/>
    <property type="match status" value="1"/>
</dbReference>
<dbReference type="EMBL" id="QYAD01000005">
    <property type="protein sequence ID" value="MBL3690898.1"/>
    <property type="molecule type" value="Genomic_DNA"/>
</dbReference>
<dbReference type="SMART" id="SM01022">
    <property type="entry name" value="ASCH"/>
    <property type="match status" value="1"/>
</dbReference>
<dbReference type="InterPro" id="IPR009326">
    <property type="entry name" value="DUF984"/>
</dbReference>
<sequence length="158" mass="17169">MDDSVARLWAQYRGVTPSVPASLPLSYSFSDNAEEADALLELVLSGVKCATAPSVAELELAGDPIPQPGDYAIVTDGAGIARAVIQTRSVEIRRFADVDEEFARTEGEGDRTLSWWRTAHQGYYSRVLAGTAYAVSDDLEVVCEEFDLLFAAPELHTK</sequence>
<evidence type="ECO:0000313" key="2">
    <source>
        <dbReference type="EMBL" id="MBL3690898.1"/>
    </source>
</evidence>